<proteinExistence type="predicted"/>
<accession>X0WSD3</accession>
<dbReference type="EMBL" id="BARS01032511">
    <property type="protein sequence ID" value="GAG15611.1"/>
    <property type="molecule type" value="Genomic_DNA"/>
</dbReference>
<organism evidence="2">
    <name type="scientific">marine sediment metagenome</name>
    <dbReference type="NCBI Taxonomy" id="412755"/>
    <lineage>
        <taxon>unclassified sequences</taxon>
        <taxon>metagenomes</taxon>
        <taxon>ecological metagenomes</taxon>
    </lineage>
</organism>
<keyword evidence="1" id="KW-0812">Transmembrane</keyword>
<reference evidence="2" key="1">
    <citation type="journal article" date="2014" name="Front. Microbiol.">
        <title>High frequency of phylogenetically diverse reductive dehalogenase-homologous genes in deep subseafloor sedimentary metagenomes.</title>
        <authorList>
            <person name="Kawai M."/>
            <person name="Futagami T."/>
            <person name="Toyoda A."/>
            <person name="Takaki Y."/>
            <person name="Nishi S."/>
            <person name="Hori S."/>
            <person name="Arai W."/>
            <person name="Tsubouchi T."/>
            <person name="Morono Y."/>
            <person name="Uchiyama I."/>
            <person name="Ito T."/>
            <person name="Fujiyama A."/>
            <person name="Inagaki F."/>
            <person name="Takami H."/>
        </authorList>
    </citation>
    <scope>NUCLEOTIDE SEQUENCE</scope>
    <source>
        <strain evidence="2">Expedition CK06-06</strain>
    </source>
</reference>
<keyword evidence="1" id="KW-0472">Membrane</keyword>
<name>X0WSD3_9ZZZZ</name>
<feature type="non-terminal residue" evidence="2">
    <location>
        <position position="72"/>
    </location>
</feature>
<sequence>MAVARLRIGLAPQLVLTTSALIAATSLAIVWFFVTEKTEDSENALRNRGLAIAADLAENCEYGVLIADRDGL</sequence>
<evidence type="ECO:0000313" key="2">
    <source>
        <dbReference type="EMBL" id="GAG15611.1"/>
    </source>
</evidence>
<evidence type="ECO:0000256" key="1">
    <source>
        <dbReference type="SAM" id="Phobius"/>
    </source>
</evidence>
<protein>
    <submittedName>
        <fullName evidence="2">Uncharacterized protein</fullName>
    </submittedName>
</protein>
<gene>
    <name evidence="2" type="ORF">S01H1_50459</name>
</gene>
<comment type="caution">
    <text evidence="2">The sequence shown here is derived from an EMBL/GenBank/DDBJ whole genome shotgun (WGS) entry which is preliminary data.</text>
</comment>
<keyword evidence="1" id="KW-1133">Transmembrane helix</keyword>
<dbReference type="AlphaFoldDB" id="X0WSD3"/>
<feature type="transmembrane region" description="Helical" evidence="1">
    <location>
        <begin position="14"/>
        <end position="34"/>
    </location>
</feature>